<dbReference type="EMBL" id="BPVZ01000001">
    <property type="protein sequence ID" value="GKU86205.1"/>
    <property type="molecule type" value="Genomic_DNA"/>
</dbReference>
<accession>A0AAV5HH81</accession>
<sequence>MFSVACSFNELGNNSHALPRSSSGWLILCGAVLPSSSATTGTSFTSSTLRIAPWFELMGSRAGLVLQFS</sequence>
<keyword evidence="2" id="KW-1185">Reference proteome</keyword>
<name>A0AAV5HH81_9ROSI</name>
<proteinExistence type="predicted"/>
<reference evidence="1 2" key="1">
    <citation type="journal article" date="2021" name="Commun. Biol.">
        <title>The genome of Shorea leprosula (Dipterocarpaceae) highlights the ecological relevance of drought in aseasonal tropical rainforests.</title>
        <authorList>
            <person name="Ng K.K.S."/>
            <person name="Kobayashi M.J."/>
            <person name="Fawcett J.A."/>
            <person name="Hatakeyama M."/>
            <person name="Paape T."/>
            <person name="Ng C.H."/>
            <person name="Ang C.C."/>
            <person name="Tnah L.H."/>
            <person name="Lee C.T."/>
            <person name="Nishiyama T."/>
            <person name="Sese J."/>
            <person name="O'Brien M.J."/>
            <person name="Copetti D."/>
            <person name="Mohd Noor M.I."/>
            <person name="Ong R.C."/>
            <person name="Putra M."/>
            <person name="Sireger I.Z."/>
            <person name="Indrioko S."/>
            <person name="Kosugi Y."/>
            <person name="Izuno A."/>
            <person name="Isagi Y."/>
            <person name="Lee S.L."/>
            <person name="Shimizu K.K."/>
        </authorList>
    </citation>
    <scope>NUCLEOTIDE SEQUENCE [LARGE SCALE GENOMIC DNA]</scope>
    <source>
        <strain evidence="1">214</strain>
    </source>
</reference>
<comment type="caution">
    <text evidence="1">The sequence shown here is derived from an EMBL/GenBank/DDBJ whole genome shotgun (WGS) entry which is preliminary data.</text>
</comment>
<evidence type="ECO:0000313" key="1">
    <source>
        <dbReference type="EMBL" id="GKU86205.1"/>
    </source>
</evidence>
<dbReference type="Proteomes" id="UP001054252">
    <property type="component" value="Unassembled WGS sequence"/>
</dbReference>
<organism evidence="1 2">
    <name type="scientific">Rubroshorea leprosula</name>
    <dbReference type="NCBI Taxonomy" id="152421"/>
    <lineage>
        <taxon>Eukaryota</taxon>
        <taxon>Viridiplantae</taxon>
        <taxon>Streptophyta</taxon>
        <taxon>Embryophyta</taxon>
        <taxon>Tracheophyta</taxon>
        <taxon>Spermatophyta</taxon>
        <taxon>Magnoliopsida</taxon>
        <taxon>eudicotyledons</taxon>
        <taxon>Gunneridae</taxon>
        <taxon>Pentapetalae</taxon>
        <taxon>rosids</taxon>
        <taxon>malvids</taxon>
        <taxon>Malvales</taxon>
        <taxon>Dipterocarpaceae</taxon>
        <taxon>Rubroshorea</taxon>
    </lineage>
</organism>
<gene>
    <name evidence="1" type="ORF">SLEP1_g760</name>
</gene>
<evidence type="ECO:0000313" key="2">
    <source>
        <dbReference type="Proteomes" id="UP001054252"/>
    </source>
</evidence>
<protein>
    <submittedName>
        <fullName evidence="1">Uncharacterized protein</fullName>
    </submittedName>
</protein>
<dbReference type="AlphaFoldDB" id="A0AAV5HH81"/>